<reference evidence="2 3" key="1">
    <citation type="journal article" date="2015" name="Plant Cell">
        <title>Oil accumulation by the oleaginous diatom Fistulifera solaris as revealed by the genome and transcriptome.</title>
        <authorList>
            <person name="Tanaka T."/>
            <person name="Maeda Y."/>
            <person name="Veluchamy A."/>
            <person name="Tanaka M."/>
            <person name="Abida H."/>
            <person name="Marechal E."/>
            <person name="Bowler C."/>
            <person name="Muto M."/>
            <person name="Sunaga Y."/>
            <person name="Tanaka M."/>
            <person name="Yoshino T."/>
            <person name="Taniguchi T."/>
            <person name="Fukuda Y."/>
            <person name="Nemoto M."/>
            <person name="Matsumoto M."/>
            <person name="Wong P.S."/>
            <person name="Aburatani S."/>
            <person name="Fujibuchi W."/>
        </authorList>
    </citation>
    <scope>NUCLEOTIDE SEQUENCE [LARGE SCALE GENOMIC DNA]</scope>
    <source>
        <strain evidence="2 3">JPCC DA0580</strain>
    </source>
</reference>
<sequence length="380" mass="41221">MSDPVDDTGANAGKRAVHVKWQGKTIALGTFPSTEAEEKCAKAKALTRAWRSSMNPKPTRDWVINELERLGIRVVSGGRTSRKGEDDGILASTKAQGSHPNMLLMGMGANSQMNGQAGMQQAMMQNAWNQQDPQNSLKQARRSSSLGLSLLSSDFGKTSSFGSSTQPSMNNAGIDLIGKPAFRELVGGGAAAAYNAYRDDFYRQQPSEQGNGSGTNAESSNGVGNASVPAINLSNSTATNPNEHYQMLKLHHMNLLNEIQETTLMMNIYQQQHLQQQQLLLQQQQNMASLQDGGNQMNMLLAMQQNAGGIASLQQVEKNGVNLGQTHIIPSEPLNEVSKQDQHAQDAIANREKRLVQEDSNDNSAKRQKLEGDVVASYVV</sequence>
<dbReference type="InParanoid" id="A0A1Z5JMN3"/>
<name>A0A1Z5JMN3_FISSO</name>
<protein>
    <submittedName>
        <fullName evidence="2">Uncharacterized protein</fullName>
    </submittedName>
</protein>
<dbReference type="Proteomes" id="UP000198406">
    <property type="component" value="Unassembled WGS sequence"/>
</dbReference>
<accession>A0A1Z5JMN3</accession>
<feature type="compositionally biased region" description="Polar residues" evidence="1">
    <location>
        <begin position="204"/>
        <end position="224"/>
    </location>
</feature>
<evidence type="ECO:0000313" key="3">
    <source>
        <dbReference type="Proteomes" id="UP000198406"/>
    </source>
</evidence>
<organism evidence="2 3">
    <name type="scientific">Fistulifera solaris</name>
    <name type="common">Oleaginous diatom</name>
    <dbReference type="NCBI Taxonomy" id="1519565"/>
    <lineage>
        <taxon>Eukaryota</taxon>
        <taxon>Sar</taxon>
        <taxon>Stramenopiles</taxon>
        <taxon>Ochrophyta</taxon>
        <taxon>Bacillariophyta</taxon>
        <taxon>Bacillariophyceae</taxon>
        <taxon>Bacillariophycidae</taxon>
        <taxon>Naviculales</taxon>
        <taxon>Naviculaceae</taxon>
        <taxon>Fistulifera</taxon>
    </lineage>
</organism>
<dbReference type="OrthoDB" id="46792at2759"/>
<evidence type="ECO:0000313" key="2">
    <source>
        <dbReference type="EMBL" id="GAX15048.1"/>
    </source>
</evidence>
<feature type="region of interest" description="Disordered" evidence="1">
    <location>
        <begin position="204"/>
        <end position="238"/>
    </location>
</feature>
<gene>
    <name evidence="2" type="ORF">FisN_12Lh255</name>
</gene>
<comment type="caution">
    <text evidence="2">The sequence shown here is derived from an EMBL/GenBank/DDBJ whole genome shotgun (WGS) entry which is preliminary data.</text>
</comment>
<keyword evidence="3" id="KW-1185">Reference proteome</keyword>
<evidence type="ECO:0000256" key="1">
    <source>
        <dbReference type="SAM" id="MobiDB-lite"/>
    </source>
</evidence>
<dbReference type="AlphaFoldDB" id="A0A1Z5JMN3"/>
<proteinExistence type="predicted"/>
<dbReference type="EMBL" id="BDSP01000087">
    <property type="protein sequence ID" value="GAX15048.1"/>
    <property type="molecule type" value="Genomic_DNA"/>
</dbReference>